<feature type="transmembrane region" description="Helical" evidence="11">
    <location>
        <begin position="209"/>
        <end position="229"/>
    </location>
</feature>
<evidence type="ECO:0000313" key="15">
    <source>
        <dbReference type="Proteomes" id="UP000659698"/>
    </source>
</evidence>
<feature type="signal peptide" evidence="13">
    <location>
        <begin position="1"/>
        <end position="18"/>
    </location>
</feature>
<evidence type="ECO:0000256" key="2">
    <source>
        <dbReference type="ARBA" id="ARBA00006810"/>
    </source>
</evidence>
<dbReference type="SUPFAM" id="SSF81336">
    <property type="entry name" value="F1F0 ATP synthase subunit A"/>
    <property type="match status" value="1"/>
</dbReference>
<feature type="transmembrane region" description="Helical" evidence="11">
    <location>
        <begin position="124"/>
        <end position="145"/>
    </location>
</feature>
<dbReference type="PANTHER" id="PTHR11410:SF0">
    <property type="entry name" value="ATP SYNTHASE SUBUNIT A"/>
    <property type="match status" value="1"/>
</dbReference>
<dbReference type="InterPro" id="IPR045083">
    <property type="entry name" value="ATP_synth_F0_asu_bact/mt"/>
</dbReference>
<gene>
    <name evidence="11 14" type="primary">atpB</name>
    <name evidence="14" type="ORF">H7U12_12805</name>
</gene>
<evidence type="ECO:0000256" key="10">
    <source>
        <dbReference type="ARBA" id="ARBA00023310"/>
    </source>
</evidence>
<evidence type="ECO:0000256" key="8">
    <source>
        <dbReference type="ARBA" id="ARBA00023065"/>
    </source>
</evidence>
<organism evidence="14 15">
    <name type="scientific">Rufibacter sediminis</name>
    <dbReference type="NCBI Taxonomy" id="2762756"/>
    <lineage>
        <taxon>Bacteria</taxon>
        <taxon>Pseudomonadati</taxon>
        <taxon>Bacteroidota</taxon>
        <taxon>Cytophagia</taxon>
        <taxon>Cytophagales</taxon>
        <taxon>Hymenobacteraceae</taxon>
        <taxon>Rufibacter</taxon>
    </lineage>
</organism>
<protein>
    <recommendedName>
        <fullName evidence="11 12">ATP synthase subunit a</fullName>
    </recommendedName>
    <alternativeName>
        <fullName evidence="11">ATP synthase F0 sector subunit a</fullName>
    </alternativeName>
    <alternativeName>
        <fullName evidence="11">F-ATPase subunit 6</fullName>
    </alternativeName>
</protein>
<keyword evidence="11" id="KW-1003">Cell membrane</keyword>
<keyword evidence="13" id="KW-0732">Signal</keyword>
<keyword evidence="5 11" id="KW-0812">Transmembrane</keyword>
<evidence type="ECO:0000256" key="4">
    <source>
        <dbReference type="ARBA" id="ARBA00022547"/>
    </source>
</evidence>
<dbReference type="NCBIfam" id="TIGR01131">
    <property type="entry name" value="ATP_synt_6_or_A"/>
    <property type="match status" value="1"/>
</dbReference>
<comment type="similarity">
    <text evidence="2 11 12">Belongs to the ATPase A chain family.</text>
</comment>
<evidence type="ECO:0000256" key="9">
    <source>
        <dbReference type="ARBA" id="ARBA00023136"/>
    </source>
</evidence>
<evidence type="ECO:0000256" key="13">
    <source>
        <dbReference type="SAM" id="SignalP"/>
    </source>
</evidence>
<keyword evidence="3 11" id="KW-0813">Transport</keyword>
<dbReference type="PRINTS" id="PR00123">
    <property type="entry name" value="ATPASEA"/>
</dbReference>
<comment type="subcellular location">
    <subcellularLocation>
        <location evidence="11 12">Cell membrane</location>
        <topology evidence="11 12">Multi-pass membrane protein</topology>
    </subcellularLocation>
    <subcellularLocation>
        <location evidence="1">Membrane</location>
        <topology evidence="1">Multi-pass membrane protein</topology>
    </subcellularLocation>
</comment>
<reference evidence="14 15" key="1">
    <citation type="journal article" date="2019" name="Int. J. Syst. Evol. Microbiol.">
        <title>Rufibacter sediminis sp. nov., isolated from freshwater lake sediment.</title>
        <authorList>
            <person name="Qu J.H."/>
            <person name="Zhang L.J."/>
            <person name="Fu Y.H."/>
            <person name="Li H.F."/>
        </authorList>
    </citation>
    <scope>NUCLEOTIDE SEQUENCE [LARGE SCALE GENOMIC DNA]</scope>
    <source>
        <strain evidence="14 15">H-1</strain>
    </source>
</reference>
<dbReference type="Proteomes" id="UP000659698">
    <property type="component" value="Unassembled WGS sequence"/>
</dbReference>
<keyword evidence="8 11" id="KW-0406">Ion transport</keyword>
<dbReference type="PANTHER" id="PTHR11410">
    <property type="entry name" value="ATP SYNTHASE SUBUNIT A"/>
    <property type="match status" value="1"/>
</dbReference>
<comment type="caution">
    <text evidence="14">The sequence shown here is derived from an EMBL/GenBank/DDBJ whole genome shotgun (WGS) entry which is preliminary data.</text>
</comment>
<dbReference type="EMBL" id="JACOAF010000030">
    <property type="protein sequence ID" value="MBC3540565.1"/>
    <property type="molecule type" value="Genomic_DNA"/>
</dbReference>
<feature type="transmembrane region" description="Helical" evidence="11">
    <location>
        <begin position="308"/>
        <end position="335"/>
    </location>
</feature>
<dbReference type="RefSeq" id="WP_186638514.1">
    <property type="nucleotide sequence ID" value="NZ_JACOAF010000030.1"/>
</dbReference>
<sequence>MKKILVFLLTVLTFSAQAAESTEEGKFSPGDMIMHHIGDDYVWEFAHGVTLPLPVILYGEKGLDIFSSSNFYNEHHELQPYNGYVNEHGHIYYANEEGHPRTTVNAKGEEEHVGPMDFSITKNVASMFISVFLLFLVFLTIAGAYKKNRGKAPRGIQSFFEPIIVFVRDDIAKTNIGPKYERFMPYLLTVFFFIWFNNLLGLIPGGANLTGNITVTLVLAVITLLITVFSGNKSYWGHIFNTPGVPWWLKWGIPIMPLVEVIGIFTKPFSLMVRLFANITAGHIIILSLFSLIFIFESMAIGPLSVAFATFMNFLELFVALLQAYIFTLLSAMYFGGAVEEHDHHDDMGFGDAPHAVKASH</sequence>
<keyword evidence="9 11" id="KW-0472">Membrane</keyword>
<evidence type="ECO:0000313" key="14">
    <source>
        <dbReference type="EMBL" id="MBC3540565.1"/>
    </source>
</evidence>
<dbReference type="Pfam" id="PF00119">
    <property type="entry name" value="ATP-synt_A"/>
    <property type="match status" value="1"/>
</dbReference>
<keyword evidence="15" id="KW-1185">Reference proteome</keyword>
<evidence type="ECO:0000256" key="12">
    <source>
        <dbReference type="RuleBase" id="RU000483"/>
    </source>
</evidence>
<feature type="transmembrane region" description="Helical" evidence="11">
    <location>
        <begin position="275"/>
        <end position="296"/>
    </location>
</feature>
<keyword evidence="4 11" id="KW-0138">CF(0)</keyword>
<evidence type="ECO:0000256" key="5">
    <source>
        <dbReference type="ARBA" id="ARBA00022692"/>
    </source>
</evidence>
<evidence type="ECO:0000256" key="7">
    <source>
        <dbReference type="ARBA" id="ARBA00022989"/>
    </source>
</evidence>
<dbReference type="CDD" id="cd00310">
    <property type="entry name" value="ATP-synt_Fo_a_6"/>
    <property type="match status" value="1"/>
</dbReference>
<evidence type="ECO:0000256" key="1">
    <source>
        <dbReference type="ARBA" id="ARBA00004141"/>
    </source>
</evidence>
<keyword evidence="7 11" id="KW-1133">Transmembrane helix</keyword>
<keyword evidence="6 11" id="KW-0375">Hydrogen ion transport</keyword>
<dbReference type="HAMAP" id="MF_01393">
    <property type="entry name" value="ATP_synth_a_bact"/>
    <property type="match status" value="1"/>
</dbReference>
<dbReference type="Gene3D" id="1.20.120.220">
    <property type="entry name" value="ATP synthase, F0 complex, subunit A"/>
    <property type="match status" value="1"/>
</dbReference>
<dbReference type="InterPro" id="IPR035908">
    <property type="entry name" value="F0_ATP_A_sf"/>
</dbReference>
<proteinExistence type="inferred from homology"/>
<feature type="chain" id="PRO_5045792592" description="ATP synthase subunit a" evidence="13">
    <location>
        <begin position="19"/>
        <end position="361"/>
    </location>
</feature>
<dbReference type="InterPro" id="IPR000568">
    <property type="entry name" value="ATP_synth_F0_asu"/>
</dbReference>
<evidence type="ECO:0000256" key="3">
    <source>
        <dbReference type="ARBA" id="ARBA00022448"/>
    </source>
</evidence>
<accession>A0ABR6VTU7</accession>
<evidence type="ECO:0000256" key="6">
    <source>
        <dbReference type="ARBA" id="ARBA00022781"/>
    </source>
</evidence>
<comment type="function">
    <text evidence="11 12">Key component of the proton channel; it plays a direct role in the translocation of protons across the membrane.</text>
</comment>
<name>A0ABR6VTU7_9BACT</name>
<evidence type="ECO:0000256" key="11">
    <source>
        <dbReference type="HAMAP-Rule" id="MF_01393"/>
    </source>
</evidence>
<feature type="transmembrane region" description="Helical" evidence="11">
    <location>
        <begin position="183"/>
        <end position="203"/>
    </location>
</feature>
<keyword evidence="10 11" id="KW-0066">ATP synthesis</keyword>